<gene>
    <name evidence="8" type="ORF">EVOR1521_LOCUS23910</name>
</gene>
<feature type="compositionally biased region" description="Acidic residues" evidence="5">
    <location>
        <begin position="580"/>
        <end position="590"/>
    </location>
</feature>
<dbReference type="InterPro" id="IPR035979">
    <property type="entry name" value="RBD_domain_sf"/>
</dbReference>
<proteinExistence type="inferred from homology"/>
<dbReference type="SMART" id="SM00517">
    <property type="entry name" value="PolyA"/>
    <property type="match status" value="1"/>
</dbReference>
<accession>A0AA36NEQ2</accession>
<dbReference type="Gene3D" id="1.10.1900.10">
    <property type="entry name" value="c-terminal domain of poly(a) binding protein"/>
    <property type="match status" value="1"/>
</dbReference>
<dbReference type="CDD" id="cd12378">
    <property type="entry name" value="RRM1_I_PABPs"/>
    <property type="match status" value="1"/>
</dbReference>
<dbReference type="InterPro" id="IPR012677">
    <property type="entry name" value="Nucleotide-bd_a/b_plait_sf"/>
</dbReference>
<evidence type="ECO:0000256" key="4">
    <source>
        <dbReference type="PROSITE-ProRule" id="PRU00176"/>
    </source>
</evidence>
<dbReference type="InterPro" id="IPR002004">
    <property type="entry name" value="PABP_HYD_C"/>
</dbReference>
<name>A0AA36NEQ2_9DINO</name>
<keyword evidence="2" id="KW-0677">Repeat</keyword>
<feature type="region of interest" description="Disordered" evidence="5">
    <location>
        <begin position="609"/>
        <end position="631"/>
    </location>
</feature>
<dbReference type="PANTHER" id="PTHR24012">
    <property type="entry name" value="RNA BINDING PROTEIN"/>
    <property type="match status" value="1"/>
</dbReference>
<dbReference type="EMBL" id="CAUJNA010003379">
    <property type="protein sequence ID" value="CAJ1400596.1"/>
    <property type="molecule type" value="Genomic_DNA"/>
</dbReference>
<dbReference type="InterPro" id="IPR034364">
    <property type="entry name" value="PABP_RRM1"/>
</dbReference>
<dbReference type="InterPro" id="IPR045305">
    <property type="entry name" value="RRM2_I_PABPs"/>
</dbReference>
<evidence type="ECO:0000259" key="7">
    <source>
        <dbReference type="PROSITE" id="PS51309"/>
    </source>
</evidence>
<reference evidence="8" key="1">
    <citation type="submission" date="2023-08" db="EMBL/GenBank/DDBJ databases">
        <authorList>
            <person name="Chen Y."/>
            <person name="Shah S."/>
            <person name="Dougan E. K."/>
            <person name="Thang M."/>
            <person name="Chan C."/>
        </authorList>
    </citation>
    <scope>NUCLEOTIDE SEQUENCE</scope>
</reference>
<feature type="domain" description="PABC" evidence="7">
    <location>
        <begin position="860"/>
        <end position="942"/>
    </location>
</feature>
<dbReference type="SMART" id="SM00185">
    <property type="entry name" value="ARM"/>
    <property type="match status" value="4"/>
</dbReference>
<evidence type="ECO:0000256" key="1">
    <source>
        <dbReference type="ARBA" id="ARBA00008557"/>
    </source>
</evidence>
<feature type="domain" description="RRM" evidence="6">
    <location>
        <begin position="311"/>
        <end position="385"/>
    </location>
</feature>
<protein>
    <recommendedName>
        <fullName evidence="10">Polyadenylate-binding protein</fullName>
    </recommendedName>
</protein>
<dbReference type="CDD" id="cd12379">
    <property type="entry name" value="RRM2_I_PABPs"/>
    <property type="match status" value="1"/>
</dbReference>
<feature type="compositionally biased region" description="Basic and acidic residues" evidence="5">
    <location>
        <begin position="565"/>
        <end position="579"/>
    </location>
</feature>
<organism evidence="8 9">
    <name type="scientific">Effrenium voratum</name>
    <dbReference type="NCBI Taxonomy" id="2562239"/>
    <lineage>
        <taxon>Eukaryota</taxon>
        <taxon>Sar</taxon>
        <taxon>Alveolata</taxon>
        <taxon>Dinophyceae</taxon>
        <taxon>Suessiales</taxon>
        <taxon>Symbiodiniaceae</taxon>
        <taxon>Effrenium</taxon>
    </lineage>
</organism>
<dbReference type="SMART" id="SM00360">
    <property type="entry name" value="RRM"/>
    <property type="match status" value="4"/>
</dbReference>
<dbReference type="InterPro" id="IPR016024">
    <property type="entry name" value="ARM-type_fold"/>
</dbReference>
<dbReference type="Gene3D" id="3.30.70.330">
    <property type="match status" value="4"/>
</dbReference>
<dbReference type="Proteomes" id="UP001178507">
    <property type="component" value="Unassembled WGS sequence"/>
</dbReference>
<feature type="domain" description="RRM" evidence="6">
    <location>
        <begin position="633"/>
        <end position="711"/>
    </location>
</feature>
<dbReference type="SUPFAM" id="SSF48371">
    <property type="entry name" value="ARM repeat"/>
    <property type="match status" value="1"/>
</dbReference>
<dbReference type="Pfam" id="PF00076">
    <property type="entry name" value="RRM_1"/>
    <property type="match status" value="4"/>
</dbReference>
<evidence type="ECO:0000256" key="3">
    <source>
        <dbReference type="ARBA" id="ARBA00022884"/>
    </source>
</evidence>
<evidence type="ECO:0008006" key="10">
    <source>
        <dbReference type="Google" id="ProtNLM"/>
    </source>
</evidence>
<dbReference type="InterPro" id="IPR011989">
    <property type="entry name" value="ARM-like"/>
</dbReference>
<dbReference type="InterPro" id="IPR000504">
    <property type="entry name" value="RRM_dom"/>
</dbReference>
<evidence type="ECO:0000256" key="5">
    <source>
        <dbReference type="SAM" id="MobiDB-lite"/>
    </source>
</evidence>
<dbReference type="GO" id="GO:0003723">
    <property type="term" value="F:RNA binding"/>
    <property type="evidence" value="ECO:0007669"/>
    <property type="project" value="UniProtKB-UniRule"/>
</dbReference>
<feature type="region of interest" description="Disordered" evidence="5">
    <location>
        <begin position="705"/>
        <end position="746"/>
    </location>
</feature>
<dbReference type="InterPro" id="IPR000225">
    <property type="entry name" value="Armadillo"/>
</dbReference>
<dbReference type="Pfam" id="PF00658">
    <property type="entry name" value="MLLE"/>
    <property type="match status" value="1"/>
</dbReference>
<dbReference type="FunFam" id="3.30.70.330:FF:000003">
    <property type="entry name" value="Polyadenylate-binding protein"/>
    <property type="match status" value="1"/>
</dbReference>
<dbReference type="AlphaFoldDB" id="A0AA36NEQ2"/>
<dbReference type="PROSITE" id="PS50102">
    <property type="entry name" value="RRM"/>
    <property type="match status" value="4"/>
</dbReference>
<dbReference type="SUPFAM" id="SSF54928">
    <property type="entry name" value="RNA-binding domain, RBD"/>
    <property type="match status" value="3"/>
</dbReference>
<keyword evidence="3 4" id="KW-0694">RNA-binding</keyword>
<evidence type="ECO:0000313" key="9">
    <source>
        <dbReference type="Proteomes" id="UP001178507"/>
    </source>
</evidence>
<comment type="similarity">
    <text evidence="1">Belongs to the polyadenylate-binding protein type-1 family.</text>
</comment>
<dbReference type="Gene3D" id="1.25.10.10">
    <property type="entry name" value="Leucine-rich Repeat Variant"/>
    <property type="match status" value="1"/>
</dbReference>
<sequence>MQRAFRPLHSSHTNRAAKTWMCCPLQASEIQEVEEVLVKLVRLLANIAISPSAGSTLASSSAVVDPLLDMLGAKRISESEELVLNVVAAITNLLFYDVPSNLLFQEDSKQLLCRLFRPLLLESYNVEALVETARALGNLSRHADARRCMASLRLDEILVILLDHDDRDLVFYACGALVNLAADPECIPRLTDSTPAVQKLAKLLGDAPADDPLLQLVTVKVLTNLSLDSRAAWPAEDAEAVSGVLLQTIADSQDLASESLERQQLLDLSRHLQSRLPGSASAQPETAAEREPKDWFYCTAPGCGRRFGSQVGDLHPDVGEATLYEAFSQAGNVASCRVCRDNATRKSLGYGYVNYYSVQDAERALETLNYMSIKGKPCRVMWSQRDPERRRNTANNIFVKGLDPSIDNKALHDTFSIFGNILSCKVSTDNNGKSRGYGFVHYEGEDAAKDAIAKVNGMCIAGSTVFVGPFIKREERDDAAVETFTNIYVKNMPPAWDDDKVTAIFSDYGEVASSVLLKTDEGKRFALVNYKAPEAAKAAVDALHRKDMRPELGEEKPETPDEPEKEEKVETKEEKKEEKEQEDGGPEQGTEEDHPEYLLYVQRAQTRAERKAALDEERRKRKEAKGEGKGKGVRLCIRNLAEEVTADKLKELLEPFGSIVAVILKCDEETGKHRGVGFVVMSTMEEATKAIDELNGKEVEGKAMNVTLSERRRRGERSDGAEGAPKGKGDGKGKGKGKGKGGKGGDFQGVGAAAFGKGPPLGAAMPPAAYPKMPYHPALMRPGMPMPGLPGTLPLGLAGLPYPGMPRAPGAPMPAMRPMPFPQGLPGMPGMPGMPPMFGGAPPPRPAAFPGVPYAPPAAATALNKEALEKLPPQQQKQQLGERLYAQNYRLARERLRPDLAGKLTGMMLELPNAEILGLLESEDQLKHKIDEAVKVLEKQKK</sequence>
<feature type="domain" description="RRM" evidence="6">
    <location>
        <begin position="395"/>
        <end position="467"/>
    </location>
</feature>
<feature type="compositionally biased region" description="Basic and acidic residues" evidence="5">
    <location>
        <begin position="549"/>
        <end position="559"/>
    </location>
</feature>
<feature type="region of interest" description="Disordered" evidence="5">
    <location>
        <begin position="549"/>
        <end position="595"/>
    </location>
</feature>
<feature type="compositionally biased region" description="Basic and acidic residues" evidence="5">
    <location>
        <begin position="609"/>
        <end position="630"/>
    </location>
</feature>
<comment type="caution">
    <text evidence="8">The sequence shown here is derived from an EMBL/GenBank/DDBJ whole genome shotgun (WGS) entry which is preliminary data.</text>
</comment>
<keyword evidence="9" id="KW-1185">Reference proteome</keyword>
<dbReference type="PROSITE" id="PS51309">
    <property type="entry name" value="PABC"/>
    <property type="match status" value="1"/>
</dbReference>
<dbReference type="InterPro" id="IPR036053">
    <property type="entry name" value="PABP-dom"/>
</dbReference>
<evidence type="ECO:0000256" key="2">
    <source>
        <dbReference type="ARBA" id="ARBA00022737"/>
    </source>
</evidence>
<dbReference type="SUPFAM" id="SSF63570">
    <property type="entry name" value="PABC (PABP) domain"/>
    <property type="match status" value="1"/>
</dbReference>
<evidence type="ECO:0000313" key="8">
    <source>
        <dbReference type="EMBL" id="CAJ1400596.1"/>
    </source>
</evidence>
<evidence type="ECO:0000259" key="6">
    <source>
        <dbReference type="PROSITE" id="PS50102"/>
    </source>
</evidence>
<feature type="compositionally biased region" description="Basic and acidic residues" evidence="5">
    <location>
        <begin position="716"/>
        <end position="733"/>
    </location>
</feature>
<feature type="domain" description="RRM" evidence="6">
    <location>
        <begin position="485"/>
        <end position="574"/>
    </location>
</feature>